<keyword evidence="3" id="KW-1185">Reference proteome</keyword>
<proteinExistence type="predicted"/>
<reference evidence="2 3" key="1">
    <citation type="journal article" date="2018" name="Nat. Ecol. Evol.">
        <title>Pezizomycetes genomes reveal the molecular basis of ectomycorrhizal truffle lifestyle.</title>
        <authorList>
            <person name="Murat C."/>
            <person name="Payen T."/>
            <person name="Noel B."/>
            <person name="Kuo A."/>
            <person name="Morin E."/>
            <person name="Chen J."/>
            <person name="Kohler A."/>
            <person name="Krizsan K."/>
            <person name="Balestrini R."/>
            <person name="Da Silva C."/>
            <person name="Montanini B."/>
            <person name="Hainaut M."/>
            <person name="Levati E."/>
            <person name="Barry K.W."/>
            <person name="Belfiori B."/>
            <person name="Cichocki N."/>
            <person name="Clum A."/>
            <person name="Dockter R.B."/>
            <person name="Fauchery L."/>
            <person name="Guy J."/>
            <person name="Iotti M."/>
            <person name="Le Tacon F."/>
            <person name="Lindquist E.A."/>
            <person name="Lipzen A."/>
            <person name="Malagnac F."/>
            <person name="Mello A."/>
            <person name="Molinier V."/>
            <person name="Miyauchi S."/>
            <person name="Poulain J."/>
            <person name="Riccioni C."/>
            <person name="Rubini A."/>
            <person name="Sitrit Y."/>
            <person name="Splivallo R."/>
            <person name="Traeger S."/>
            <person name="Wang M."/>
            <person name="Zifcakova L."/>
            <person name="Wipf D."/>
            <person name="Zambonelli A."/>
            <person name="Paolocci F."/>
            <person name="Nowrousian M."/>
            <person name="Ottonello S."/>
            <person name="Baldrian P."/>
            <person name="Spatafora J.W."/>
            <person name="Henrissat B."/>
            <person name="Nagy L.G."/>
            <person name="Aury J.M."/>
            <person name="Wincker P."/>
            <person name="Grigoriev I.V."/>
            <person name="Bonfante P."/>
            <person name="Martin F.M."/>
        </authorList>
    </citation>
    <scope>NUCLEOTIDE SEQUENCE [LARGE SCALE GENOMIC DNA]</scope>
    <source>
        <strain evidence="2 3">120613-1</strain>
    </source>
</reference>
<evidence type="ECO:0000256" key="1">
    <source>
        <dbReference type="SAM" id="MobiDB-lite"/>
    </source>
</evidence>
<sequence>MNLATPAYSMIKVAQTGGDNEQSSVNRDDNSIGVEPEEEQAMRSSTIVWARHPPRTMKRESGLGV</sequence>
<accession>A0A3N4IVG1</accession>
<dbReference type="EMBL" id="ML120555">
    <property type="protein sequence ID" value="RPA89795.1"/>
    <property type="molecule type" value="Genomic_DNA"/>
</dbReference>
<name>A0A3N4IVG1_9PEZI</name>
<evidence type="ECO:0000313" key="3">
    <source>
        <dbReference type="Proteomes" id="UP000276215"/>
    </source>
</evidence>
<dbReference type="AlphaFoldDB" id="A0A3N4IVG1"/>
<gene>
    <name evidence="2" type="ORF">L873DRAFT_1822210</name>
</gene>
<dbReference type="Proteomes" id="UP000276215">
    <property type="component" value="Unassembled WGS sequence"/>
</dbReference>
<organism evidence="2 3">
    <name type="scientific">Choiromyces venosus 120613-1</name>
    <dbReference type="NCBI Taxonomy" id="1336337"/>
    <lineage>
        <taxon>Eukaryota</taxon>
        <taxon>Fungi</taxon>
        <taxon>Dikarya</taxon>
        <taxon>Ascomycota</taxon>
        <taxon>Pezizomycotina</taxon>
        <taxon>Pezizomycetes</taxon>
        <taxon>Pezizales</taxon>
        <taxon>Tuberaceae</taxon>
        <taxon>Choiromyces</taxon>
    </lineage>
</organism>
<feature type="region of interest" description="Disordered" evidence="1">
    <location>
        <begin position="1"/>
        <end position="65"/>
    </location>
</feature>
<protein>
    <submittedName>
        <fullName evidence="2">Uncharacterized protein</fullName>
    </submittedName>
</protein>
<evidence type="ECO:0000313" key="2">
    <source>
        <dbReference type="EMBL" id="RPA89795.1"/>
    </source>
</evidence>